<organism evidence="1 2">
    <name type="scientific">Neptunitalea lumnitzerae</name>
    <dbReference type="NCBI Taxonomy" id="2965509"/>
    <lineage>
        <taxon>Bacteria</taxon>
        <taxon>Pseudomonadati</taxon>
        <taxon>Bacteroidota</taxon>
        <taxon>Flavobacteriia</taxon>
        <taxon>Flavobacteriales</taxon>
        <taxon>Flavobacteriaceae</taxon>
        <taxon>Neptunitalea</taxon>
    </lineage>
</organism>
<keyword evidence="2" id="KW-1185">Reference proteome</keyword>
<dbReference type="PROSITE" id="PS51257">
    <property type="entry name" value="PROKAR_LIPOPROTEIN"/>
    <property type="match status" value="1"/>
</dbReference>
<dbReference type="RefSeq" id="WP_281764104.1">
    <property type="nucleotide sequence ID" value="NZ_BRVO01000001.1"/>
</dbReference>
<name>A0ABQ5MGF5_9FLAO</name>
<protein>
    <recommendedName>
        <fullName evidence="3">Lipoprotein</fullName>
    </recommendedName>
</protein>
<evidence type="ECO:0000313" key="2">
    <source>
        <dbReference type="Proteomes" id="UP001143543"/>
    </source>
</evidence>
<dbReference type="Proteomes" id="UP001143543">
    <property type="component" value="Unassembled WGS sequence"/>
</dbReference>
<accession>A0ABQ5MGF5</accession>
<evidence type="ECO:0008006" key="3">
    <source>
        <dbReference type="Google" id="ProtNLM"/>
    </source>
</evidence>
<comment type="caution">
    <text evidence="1">The sequence shown here is derived from an EMBL/GenBank/DDBJ whole genome shotgun (WGS) entry which is preliminary data.</text>
</comment>
<proteinExistence type="predicted"/>
<evidence type="ECO:0000313" key="1">
    <source>
        <dbReference type="EMBL" id="GLB48467.1"/>
    </source>
</evidence>
<gene>
    <name evidence="1" type="ORF">Y10_08350</name>
</gene>
<sequence>MKFLKPYLFLLITSTVFLVSCTNGKNEVTQQKQIPEELTATIQKLDNKVMGSLLSGEKGLLNPIVAADYKDIQNGIIDTLIRGVQYAGLQDDFKVFDRFYISNKELDTLVIKAQSGVNAFTLKNTNAYKEQVISLLLVTNDKDEYLVANEYAKVAGEWKLTRLRFGQYTVAGKTATQWYEEAKKNREKGYLVDAVNNLLLSSDVAYPIAGGTWEYTLAPEIKKFYTSTLREAAKKYRLPMELSTIESKPKIINISQKRVYEGYFPVIKYITTIDLEDTEQARLENDKIHAQIDSICKGITADKKYLFYTAINRSQGNLKPRKSHQFVKELTN</sequence>
<dbReference type="EMBL" id="BRVO01000001">
    <property type="protein sequence ID" value="GLB48467.1"/>
    <property type="molecule type" value="Genomic_DNA"/>
</dbReference>
<reference evidence="1" key="1">
    <citation type="submission" date="2022-07" db="EMBL/GenBank/DDBJ databases">
        <title>Taxonomy of Novel Oxalotrophic and Methylotrophic Bacteria.</title>
        <authorList>
            <person name="Sahin N."/>
            <person name="Tani A."/>
        </authorList>
    </citation>
    <scope>NUCLEOTIDE SEQUENCE</scope>
    <source>
        <strain evidence="1">Y10</strain>
    </source>
</reference>